<evidence type="ECO:0000256" key="1">
    <source>
        <dbReference type="ARBA" id="ARBA00023125"/>
    </source>
</evidence>
<dbReference type="InterPro" id="IPR014710">
    <property type="entry name" value="RmlC-like_jellyroll"/>
</dbReference>
<dbReference type="EMBL" id="JAMTCK010000007">
    <property type="protein sequence ID" value="MCP2166410.1"/>
    <property type="molecule type" value="Genomic_DNA"/>
</dbReference>
<dbReference type="Gene3D" id="2.60.120.10">
    <property type="entry name" value="Jelly Rolls"/>
    <property type="match status" value="1"/>
</dbReference>
<dbReference type="AlphaFoldDB" id="A0AAE3GFI4"/>
<keyword evidence="1" id="KW-0238">DNA-binding</keyword>
<dbReference type="InterPro" id="IPR001387">
    <property type="entry name" value="Cro/C1-type_HTH"/>
</dbReference>
<dbReference type="SUPFAM" id="SSF51182">
    <property type="entry name" value="RmlC-like cupins"/>
    <property type="match status" value="1"/>
</dbReference>
<dbReference type="InterPro" id="IPR010982">
    <property type="entry name" value="Lambda_DNA-bd_dom_sf"/>
</dbReference>
<accession>A0AAE3GFI4</accession>
<dbReference type="Gene3D" id="1.10.260.40">
    <property type="entry name" value="lambda repressor-like DNA-binding domains"/>
    <property type="match status" value="1"/>
</dbReference>
<evidence type="ECO:0000259" key="2">
    <source>
        <dbReference type="PROSITE" id="PS50943"/>
    </source>
</evidence>
<dbReference type="Pfam" id="PF07883">
    <property type="entry name" value="Cupin_2"/>
    <property type="match status" value="1"/>
</dbReference>
<dbReference type="PANTHER" id="PTHR46797">
    <property type="entry name" value="HTH-TYPE TRANSCRIPTIONAL REGULATOR"/>
    <property type="match status" value="1"/>
</dbReference>
<dbReference type="CDD" id="cd00093">
    <property type="entry name" value="HTH_XRE"/>
    <property type="match status" value="1"/>
</dbReference>
<sequence length="218" mass="23153">MWCYTLPAGVIYRPLAIPGGADQDGARVPDQEAVTRAIAANVRAARTARRWSLDTLASRSGVSKSVLVAVEQGKGNPCIGTLWRLSDAFGTTLARLVEVVDEPPLRVVEPDEGVALWQGADGGRGVLLLGDTTPPAELWDWRLRPGEEHHSEPHAPGTRELLHLIEGAVELRVAGSVGMLRAGGAAVLAGDQPHGYVAVGDEPCRFTMTVLVPPPLPE</sequence>
<dbReference type="SUPFAM" id="SSF47413">
    <property type="entry name" value="lambda repressor-like DNA-binding domains"/>
    <property type="match status" value="1"/>
</dbReference>
<dbReference type="SMART" id="SM00530">
    <property type="entry name" value="HTH_XRE"/>
    <property type="match status" value="1"/>
</dbReference>
<dbReference type="Proteomes" id="UP001206128">
    <property type="component" value="Unassembled WGS sequence"/>
</dbReference>
<evidence type="ECO:0000313" key="3">
    <source>
        <dbReference type="EMBL" id="MCP2166410.1"/>
    </source>
</evidence>
<keyword evidence="4" id="KW-1185">Reference proteome</keyword>
<dbReference type="PROSITE" id="PS50943">
    <property type="entry name" value="HTH_CROC1"/>
    <property type="match status" value="1"/>
</dbReference>
<reference evidence="3" key="1">
    <citation type="submission" date="2022-06" db="EMBL/GenBank/DDBJ databases">
        <title>Genomic Encyclopedia of Archaeal and Bacterial Type Strains, Phase II (KMG-II): from individual species to whole genera.</title>
        <authorList>
            <person name="Goeker M."/>
        </authorList>
    </citation>
    <scope>NUCLEOTIDE SEQUENCE</scope>
    <source>
        <strain evidence="3">DSM 43935</strain>
    </source>
</reference>
<dbReference type="CDD" id="cd02209">
    <property type="entry name" value="cupin_XRE_C"/>
    <property type="match status" value="1"/>
</dbReference>
<dbReference type="InterPro" id="IPR050807">
    <property type="entry name" value="TransReg_Diox_bact_type"/>
</dbReference>
<proteinExistence type="predicted"/>
<comment type="caution">
    <text evidence="3">The sequence shown here is derived from an EMBL/GenBank/DDBJ whole genome shotgun (WGS) entry which is preliminary data.</text>
</comment>
<organism evidence="3 4">
    <name type="scientific">Goodfellowiella coeruleoviolacea</name>
    <dbReference type="NCBI Taxonomy" id="334858"/>
    <lineage>
        <taxon>Bacteria</taxon>
        <taxon>Bacillati</taxon>
        <taxon>Actinomycetota</taxon>
        <taxon>Actinomycetes</taxon>
        <taxon>Pseudonocardiales</taxon>
        <taxon>Pseudonocardiaceae</taxon>
        <taxon>Goodfellowiella</taxon>
    </lineage>
</organism>
<dbReference type="GO" id="GO:0005829">
    <property type="term" value="C:cytosol"/>
    <property type="evidence" value="ECO:0007669"/>
    <property type="project" value="TreeGrafter"/>
</dbReference>
<dbReference type="InterPro" id="IPR013096">
    <property type="entry name" value="Cupin_2"/>
</dbReference>
<feature type="domain" description="HTH cro/C1-type" evidence="2">
    <location>
        <begin position="42"/>
        <end position="96"/>
    </location>
</feature>
<gene>
    <name evidence="3" type="ORF">LX83_003278</name>
</gene>
<dbReference type="GO" id="GO:0003700">
    <property type="term" value="F:DNA-binding transcription factor activity"/>
    <property type="evidence" value="ECO:0007669"/>
    <property type="project" value="TreeGrafter"/>
</dbReference>
<evidence type="ECO:0000313" key="4">
    <source>
        <dbReference type="Proteomes" id="UP001206128"/>
    </source>
</evidence>
<dbReference type="InterPro" id="IPR011051">
    <property type="entry name" value="RmlC_Cupin_sf"/>
</dbReference>
<protein>
    <submittedName>
        <fullName evidence="3">Transcriptional regulator, XRE family with cupin sensor</fullName>
    </submittedName>
</protein>
<name>A0AAE3GFI4_9PSEU</name>
<dbReference type="PANTHER" id="PTHR46797:SF1">
    <property type="entry name" value="METHYLPHOSPHONATE SYNTHASE"/>
    <property type="match status" value="1"/>
</dbReference>
<dbReference type="Pfam" id="PF01381">
    <property type="entry name" value="HTH_3"/>
    <property type="match status" value="1"/>
</dbReference>
<dbReference type="GO" id="GO:0003677">
    <property type="term" value="F:DNA binding"/>
    <property type="evidence" value="ECO:0007669"/>
    <property type="project" value="UniProtKB-KW"/>
</dbReference>